<protein>
    <recommendedName>
        <fullName evidence="1">YdhG-like domain-containing protein</fullName>
    </recommendedName>
</protein>
<accession>A0A0R2IPV8</accession>
<dbReference type="AlphaFoldDB" id="A0A0R2IPV8"/>
<dbReference type="InterPro" id="IPR014922">
    <property type="entry name" value="YdhG-like"/>
</dbReference>
<dbReference type="EMBL" id="JQBR01000002">
    <property type="protein sequence ID" value="KRN67169.1"/>
    <property type="molecule type" value="Genomic_DNA"/>
</dbReference>
<comment type="caution">
    <text evidence="2">The sequence shown here is derived from an EMBL/GenBank/DDBJ whole genome shotgun (WGS) entry which is preliminary data.</text>
</comment>
<keyword evidence="3" id="KW-1185">Reference proteome</keyword>
<feature type="domain" description="YdhG-like" evidence="1">
    <location>
        <begin position="16"/>
        <end position="111"/>
    </location>
</feature>
<organism evidence="2 3">
    <name type="scientific">Pediococcus cellicola</name>
    <dbReference type="NCBI Taxonomy" id="319652"/>
    <lineage>
        <taxon>Bacteria</taxon>
        <taxon>Bacillati</taxon>
        <taxon>Bacillota</taxon>
        <taxon>Bacilli</taxon>
        <taxon>Lactobacillales</taxon>
        <taxon>Lactobacillaceae</taxon>
        <taxon>Pediococcus</taxon>
    </lineage>
</organism>
<evidence type="ECO:0000313" key="2">
    <source>
        <dbReference type="EMBL" id="KRN67169.1"/>
    </source>
</evidence>
<dbReference type="RefSeq" id="WP_057748771.1">
    <property type="nucleotide sequence ID" value="NZ_BJVH01000003.1"/>
</dbReference>
<evidence type="ECO:0000259" key="1">
    <source>
        <dbReference type="Pfam" id="PF08818"/>
    </source>
</evidence>
<dbReference type="STRING" id="319652.IV80_GL000699"/>
<dbReference type="Gene3D" id="3.90.1150.200">
    <property type="match status" value="1"/>
</dbReference>
<proteinExistence type="predicted"/>
<dbReference type="PATRIC" id="fig|319652.3.peg.707"/>
<dbReference type="OrthoDB" id="384795at2"/>
<dbReference type="Proteomes" id="UP000051568">
    <property type="component" value="Unassembled WGS sequence"/>
</dbReference>
<sequence>MDTFTDFIHAIDDPEHRARVKEVLFWVSDNFPQLKTRIAWNQPMFTDHGTFIIGFSVSKKHLAFTPEEAGISHFEADLKAAKIDHTKGIVRMPWGEPFNYELLKQMIEFNIQDKAKVDKFWRPVVRGKN</sequence>
<evidence type="ECO:0000313" key="3">
    <source>
        <dbReference type="Proteomes" id="UP000051568"/>
    </source>
</evidence>
<dbReference type="Pfam" id="PF08818">
    <property type="entry name" value="DUF1801"/>
    <property type="match status" value="1"/>
</dbReference>
<gene>
    <name evidence="2" type="ORF">IV80_GL000699</name>
</gene>
<reference evidence="2 3" key="1">
    <citation type="journal article" date="2015" name="Genome Announc.">
        <title>Expanding the biotechnology potential of lactobacilli through comparative genomics of 213 strains and associated genera.</title>
        <authorList>
            <person name="Sun Z."/>
            <person name="Harris H.M."/>
            <person name="McCann A."/>
            <person name="Guo C."/>
            <person name="Argimon S."/>
            <person name="Zhang W."/>
            <person name="Yang X."/>
            <person name="Jeffery I.B."/>
            <person name="Cooney J.C."/>
            <person name="Kagawa T.F."/>
            <person name="Liu W."/>
            <person name="Song Y."/>
            <person name="Salvetti E."/>
            <person name="Wrobel A."/>
            <person name="Rasinkangas P."/>
            <person name="Parkhill J."/>
            <person name="Rea M.C."/>
            <person name="O'Sullivan O."/>
            <person name="Ritari J."/>
            <person name="Douillard F.P."/>
            <person name="Paul Ross R."/>
            <person name="Yang R."/>
            <person name="Briner A.E."/>
            <person name="Felis G.E."/>
            <person name="de Vos W.M."/>
            <person name="Barrangou R."/>
            <person name="Klaenhammer T.R."/>
            <person name="Caufield P.W."/>
            <person name="Cui Y."/>
            <person name="Zhang H."/>
            <person name="O'Toole P.W."/>
        </authorList>
    </citation>
    <scope>NUCLEOTIDE SEQUENCE [LARGE SCALE GENOMIC DNA]</scope>
    <source>
        <strain evidence="2 3">DSM 17757</strain>
    </source>
</reference>
<name>A0A0R2IPV8_9LACO</name>
<dbReference type="SUPFAM" id="SSF159888">
    <property type="entry name" value="YdhG-like"/>
    <property type="match status" value="1"/>
</dbReference>